<dbReference type="InterPro" id="IPR001650">
    <property type="entry name" value="Helicase_C-like"/>
</dbReference>
<evidence type="ECO:0008006" key="6">
    <source>
        <dbReference type="Google" id="ProtNLM"/>
    </source>
</evidence>
<evidence type="ECO:0000259" key="3">
    <source>
        <dbReference type="PROSITE" id="PS51194"/>
    </source>
</evidence>
<dbReference type="PANTHER" id="PTHR47396:SF1">
    <property type="entry name" value="ATP-DEPENDENT HELICASE IRC3-RELATED"/>
    <property type="match status" value="1"/>
</dbReference>
<feature type="region of interest" description="Disordered" evidence="1">
    <location>
        <begin position="382"/>
        <end position="401"/>
    </location>
</feature>
<dbReference type="OrthoDB" id="141806at2"/>
<dbReference type="SUPFAM" id="SSF52540">
    <property type="entry name" value="P-loop containing nucleoside triphosphate hydrolases"/>
    <property type="match status" value="1"/>
</dbReference>
<dbReference type="Proteomes" id="UP000287224">
    <property type="component" value="Unassembled WGS sequence"/>
</dbReference>
<dbReference type="SMART" id="SM00487">
    <property type="entry name" value="DEXDc"/>
    <property type="match status" value="1"/>
</dbReference>
<dbReference type="PROSITE" id="PS51192">
    <property type="entry name" value="HELICASE_ATP_BIND_1"/>
    <property type="match status" value="1"/>
</dbReference>
<dbReference type="InterPro" id="IPR014001">
    <property type="entry name" value="Helicase_ATP-bd"/>
</dbReference>
<dbReference type="PROSITE" id="PS51194">
    <property type="entry name" value="HELICASE_CTER"/>
    <property type="match status" value="1"/>
</dbReference>
<dbReference type="GO" id="GO:0061749">
    <property type="term" value="F:forked DNA-dependent helicase activity"/>
    <property type="evidence" value="ECO:0007669"/>
    <property type="project" value="TreeGrafter"/>
</dbReference>
<dbReference type="InterPro" id="IPR050742">
    <property type="entry name" value="Helicase_Restrict-Modif_Enz"/>
</dbReference>
<dbReference type="PANTHER" id="PTHR47396">
    <property type="entry name" value="TYPE I RESTRICTION ENZYME ECOKI R PROTEIN"/>
    <property type="match status" value="1"/>
</dbReference>
<dbReference type="GO" id="GO:0016787">
    <property type="term" value="F:hydrolase activity"/>
    <property type="evidence" value="ECO:0007669"/>
    <property type="project" value="InterPro"/>
</dbReference>
<sequence length="563" mass="62569">MIAPIVSATAQSIALRPYQEACVERVLTRHASCPKGGKALIVLPTGCGKTVVFTEIARRLGLRTLIIAHRQELLQQAADKFRMVDSAAVIGQVGAGRHEYGAPITVASVQTISRPEHLKQVKRFGCQLIIIDECHHSTASGYQAVLDALPEAFVLGVTATPDRLDHQSIERVFGEPIFTASIIDMVEQGYLCDLRAIAIPTAASLDNVHTQAGDFKLDELEVAVDTEDRNNRIVSAYLQHCRGRQALCFSVTVEHAEHLAVAFTTAGIHAAVVSGDTPLEVRKRILHQYERGDIAVVCNCGVLSEGYDAPQTSCVILARPTKSRGLFTQCIGRGTRLAPGKSDCVVLDITDNCLRHRIQPLTLRKVLELPLLDGESVMESKKRQILEQEQEREKEERTTKVSRRTQDLVLNMLDRMAWQRRSGGSYVLEVGEQKHQIYLIPSEEKDGYYSVWAKLAPTFQQQQWLKESTLEWAQQHAEMKARLLQSSAKKLVLVDSTAPWRARPASDRQLYMLRKYKLDFDPAITSGEASDLIGKAKEDEAKNKAGKKAKKAQRVIQKLVRGA</sequence>
<evidence type="ECO:0000256" key="1">
    <source>
        <dbReference type="SAM" id="MobiDB-lite"/>
    </source>
</evidence>
<dbReference type="GO" id="GO:0005524">
    <property type="term" value="F:ATP binding"/>
    <property type="evidence" value="ECO:0007669"/>
    <property type="project" value="InterPro"/>
</dbReference>
<dbReference type="Pfam" id="PF04851">
    <property type="entry name" value="ResIII"/>
    <property type="match status" value="1"/>
</dbReference>
<dbReference type="EMBL" id="BIFQ01000001">
    <property type="protein sequence ID" value="GCE06125.1"/>
    <property type="molecule type" value="Genomic_DNA"/>
</dbReference>
<protein>
    <recommendedName>
        <fullName evidence="6">DEAD/DEAH box helicase</fullName>
    </recommendedName>
</protein>
<feature type="domain" description="Helicase C-terminal" evidence="3">
    <location>
        <begin position="216"/>
        <end position="384"/>
    </location>
</feature>
<dbReference type="RefSeq" id="WP_126597097.1">
    <property type="nucleotide sequence ID" value="NZ_BIFQ01000001.1"/>
</dbReference>
<organism evidence="4 5">
    <name type="scientific">Dictyobacter aurantiacus</name>
    <dbReference type="NCBI Taxonomy" id="1936993"/>
    <lineage>
        <taxon>Bacteria</taxon>
        <taxon>Bacillati</taxon>
        <taxon>Chloroflexota</taxon>
        <taxon>Ktedonobacteria</taxon>
        <taxon>Ktedonobacterales</taxon>
        <taxon>Dictyobacteraceae</taxon>
        <taxon>Dictyobacter</taxon>
    </lineage>
</organism>
<dbReference type="InterPro" id="IPR027417">
    <property type="entry name" value="P-loop_NTPase"/>
</dbReference>
<reference evidence="5" key="1">
    <citation type="submission" date="2018-12" db="EMBL/GenBank/DDBJ databases">
        <title>Tengunoibacter tsumagoiensis gen. nov., sp. nov., Dictyobacter kobayashii sp. nov., D. alpinus sp. nov., and D. joshuensis sp. nov. and description of Dictyobacteraceae fam. nov. within the order Ktedonobacterales isolated from Tengu-no-mugimeshi.</title>
        <authorList>
            <person name="Wang C.M."/>
            <person name="Zheng Y."/>
            <person name="Sakai Y."/>
            <person name="Toyoda A."/>
            <person name="Minakuchi Y."/>
            <person name="Abe K."/>
            <person name="Yokota A."/>
            <person name="Yabe S."/>
        </authorList>
    </citation>
    <scope>NUCLEOTIDE SEQUENCE [LARGE SCALE GENOMIC DNA]</scope>
    <source>
        <strain evidence="5">S-27</strain>
    </source>
</reference>
<dbReference type="Gene3D" id="3.40.50.300">
    <property type="entry name" value="P-loop containing nucleotide triphosphate hydrolases"/>
    <property type="match status" value="2"/>
</dbReference>
<evidence type="ECO:0000259" key="2">
    <source>
        <dbReference type="PROSITE" id="PS51192"/>
    </source>
</evidence>
<dbReference type="InterPro" id="IPR006935">
    <property type="entry name" value="Helicase/UvrB_N"/>
</dbReference>
<gene>
    <name evidence="4" type="ORF">KDAU_34540</name>
</gene>
<name>A0A401ZGW2_9CHLR</name>
<dbReference type="GO" id="GO:0036121">
    <property type="term" value="F:double-stranded DNA helicase activity"/>
    <property type="evidence" value="ECO:0007669"/>
    <property type="project" value="TreeGrafter"/>
</dbReference>
<comment type="caution">
    <text evidence="4">The sequence shown here is derived from an EMBL/GenBank/DDBJ whole genome shotgun (WGS) entry which is preliminary data.</text>
</comment>
<feature type="compositionally biased region" description="Basic and acidic residues" evidence="1">
    <location>
        <begin position="382"/>
        <end position="399"/>
    </location>
</feature>
<dbReference type="Pfam" id="PF00271">
    <property type="entry name" value="Helicase_C"/>
    <property type="match status" value="1"/>
</dbReference>
<dbReference type="GO" id="GO:0000403">
    <property type="term" value="F:Y-form DNA binding"/>
    <property type="evidence" value="ECO:0007669"/>
    <property type="project" value="TreeGrafter"/>
</dbReference>
<evidence type="ECO:0000313" key="5">
    <source>
        <dbReference type="Proteomes" id="UP000287224"/>
    </source>
</evidence>
<keyword evidence="5" id="KW-1185">Reference proteome</keyword>
<proteinExistence type="predicted"/>
<accession>A0A401ZGW2</accession>
<evidence type="ECO:0000313" key="4">
    <source>
        <dbReference type="EMBL" id="GCE06125.1"/>
    </source>
</evidence>
<dbReference type="AlphaFoldDB" id="A0A401ZGW2"/>
<dbReference type="SMART" id="SM00490">
    <property type="entry name" value="HELICc"/>
    <property type="match status" value="1"/>
</dbReference>
<feature type="domain" description="Helicase ATP-binding" evidence="2">
    <location>
        <begin position="30"/>
        <end position="179"/>
    </location>
</feature>